<dbReference type="HAMAP" id="MF_00046">
    <property type="entry name" value="MurC"/>
    <property type="match status" value="1"/>
</dbReference>
<comment type="catalytic activity">
    <reaction evidence="13 14">
        <text>UDP-N-acetyl-alpha-D-muramate + L-alanine + ATP = UDP-N-acetyl-alpha-D-muramoyl-L-alanine + ADP + phosphate + H(+)</text>
        <dbReference type="Rhea" id="RHEA:23372"/>
        <dbReference type="ChEBI" id="CHEBI:15378"/>
        <dbReference type="ChEBI" id="CHEBI:30616"/>
        <dbReference type="ChEBI" id="CHEBI:43474"/>
        <dbReference type="ChEBI" id="CHEBI:57972"/>
        <dbReference type="ChEBI" id="CHEBI:70757"/>
        <dbReference type="ChEBI" id="CHEBI:83898"/>
        <dbReference type="ChEBI" id="CHEBI:456216"/>
        <dbReference type="EC" id="6.3.2.8"/>
    </reaction>
</comment>
<dbReference type="Proteomes" id="UP000070092">
    <property type="component" value="Unassembled WGS sequence"/>
</dbReference>
<evidence type="ECO:0000256" key="8">
    <source>
        <dbReference type="ARBA" id="ARBA00022840"/>
    </source>
</evidence>
<dbReference type="Gene3D" id="3.90.190.20">
    <property type="entry name" value="Mur ligase, C-terminal domain"/>
    <property type="match status" value="1"/>
</dbReference>
<dbReference type="Gene3D" id="3.40.50.720">
    <property type="entry name" value="NAD(P)-binding Rossmann-like Domain"/>
    <property type="match status" value="1"/>
</dbReference>
<dbReference type="GO" id="GO:0005524">
    <property type="term" value="F:ATP binding"/>
    <property type="evidence" value="ECO:0007669"/>
    <property type="project" value="UniProtKB-UniRule"/>
</dbReference>
<proteinExistence type="inferred from homology"/>
<dbReference type="SUPFAM" id="SSF53244">
    <property type="entry name" value="MurD-like peptide ligases, peptide-binding domain"/>
    <property type="match status" value="1"/>
</dbReference>
<evidence type="ECO:0000256" key="1">
    <source>
        <dbReference type="ARBA" id="ARBA00004496"/>
    </source>
</evidence>
<comment type="subcellular location">
    <subcellularLocation>
        <location evidence="1 14">Cytoplasm</location>
    </subcellularLocation>
</comment>
<dbReference type="SUPFAM" id="SSF53623">
    <property type="entry name" value="MurD-like peptide ligases, catalytic domain"/>
    <property type="match status" value="1"/>
</dbReference>
<keyword evidence="9 14" id="KW-0133">Cell shape</keyword>
<gene>
    <name evidence="14" type="primary">murC</name>
    <name evidence="18" type="ORF">HMPREF3196_00549</name>
</gene>
<dbReference type="InterPro" id="IPR013221">
    <property type="entry name" value="Mur_ligase_cen"/>
</dbReference>
<sequence>MTIMVTSMNHQGESAVSEAQTNATPIVLDPMRVAFAPDATVLQLGRTHFIGIGGAGMSVLAEMLHERGVDVDGSDREEGSKTERLRSLGITVEIGQQADNVRGADTVVYSSAIKPDNPEIVAAHERGIRIVHRSDILALLMNGRRAVTVAGAHGKTTTSSLLSHILVHAGTGELADPSYAIGGTIQAPGGAVLDGGHAGRGDVLVAEADESDGSFCKYRPSIAVITNALADHLDHYGDEAHYCAAFVDHAGHASGHVVMTGDDEGAVAVLRDLDPSVARRTIVYATKDADQIGDLRGATLVRIDAEHESADSGRETFTVHVPASLASVCGCGDADLALPVSLAIPGMHNARNATAAILAAMLLGVTPEAAAQAASTFLGASRRFQMRGEENGVTVVDDYAHHPTEISALLDAARRRYPRSVIRVLFQPHLFSRTRTFAHEFAEALSKADDVIVTGIFPARELQRDFPDVSAMTIVDAAQDVPHASAQGDGTWISAVDDMQVAAQMLAMRCRPTDVVFTVGAGDITAMGAVILHALGARHNLGDR</sequence>
<dbReference type="Pfam" id="PF08245">
    <property type="entry name" value="Mur_ligase_M"/>
    <property type="match status" value="1"/>
</dbReference>
<dbReference type="SUPFAM" id="SSF51984">
    <property type="entry name" value="MurCD N-terminal domain"/>
    <property type="match status" value="1"/>
</dbReference>
<comment type="pathway">
    <text evidence="2 14">Cell wall biogenesis; peptidoglycan biosynthesis.</text>
</comment>
<keyword evidence="7 14" id="KW-0547">Nucleotide-binding</keyword>
<dbReference type="AlphaFoldDB" id="A0A133KR07"/>
<evidence type="ECO:0000256" key="9">
    <source>
        <dbReference type="ARBA" id="ARBA00022960"/>
    </source>
</evidence>
<evidence type="ECO:0000259" key="17">
    <source>
        <dbReference type="Pfam" id="PF08245"/>
    </source>
</evidence>
<dbReference type="InterPro" id="IPR005758">
    <property type="entry name" value="UDP-N-AcMur_Ala_ligase_MurC"/>
</dbReference>
<evidence type="ECO:0000256" key="11">
    <source>
        <dbReference type="ARBA" id="ARBA00023306"/>
    </source>
</evidence>
<keyword evidence="8 14" id="KW-0067">ATP-binding</keyword>
<dbReference type="InterPro" id="IPR036615">
    <property type="entry name" value="Mur_ligase_C_dom_sf"/>
</dbReference>
<feature type="domain" description="Mur ligase central" evidence="17">
    <location>
        <begin position="149"/>
        <end position="360"/>
    </location>
</feature>
<dbReference type="GO" id="GO:0008360">
    <property type="term" value="P:regulation of cell shape"/>
    <property type="evidence" value="ECO:0007669"/>
    <property type="project" value="UniProtKB-KW"/>
</dbReference>
<dbReference type="EMBL" id="LRPO01000020">
    <property type="protein sequence ID" value="KWZ81967.1"/>
    <property type="molecule type" value="Genomic_DNA"/>
</dbReference>
<feature type="domain" description="Mur ligase N-terminal catalytic" evidence="15">
    <location>
        <begin position="47"/>
        <end position="144"/>
    </location>
</feature>
<dbReference type="NCBIfam" id="TIGR01082">
    <property type="entry name" value="murC"/>
    <property type="match status" value="1"/>
</dbReference>
<evidence type="ECO:0000259" key="15">
    <source>
        <dbReference type="Pfam" id="PF01225"/>
    </source>
</evidence>
<accession>A0A133KR07</accession>
<dbReference type="GO" id="GO:0008763">
    <property type="term" value="F:UDP-N-acetylmuramate-L-alanine ligase activity"/>
    <property type="evidence" value="ECO:0007669"/>
    <property type="project" value="UniProtKB-UniRule"/>
</dbReference>
<organism evidence="18 19">
    <name type="scientific">Bifidobacterium bifidum</name>
    <dbReference type="NCBI Taxonomy" id="1681"/>
    <lineage>
        <taxon>Bacteria</taxon>
        <taxon>Bacillati</taxon>
        <taxon>Actinomycetota</taxon>
        <taxon>Actinomycetes</taxon>
        <taxon>Bifidobacteriales</taxon>
        <taxon>Bifidobacteriaceae</taxon>
        <taxon>Bifidobacterium</taxon>
    </lineage>
</organism>
<dbReference type="Gene3D" id="3.40.1190.10">
    <property type="entry name" value="Mur-like, catalytic domain"/>
    <property type="match status" value="1"/>
</dbReference>
<name>A0A133KR07_BIFBI</name>
<dbReference type="GO" id="GO:0071555">
    <property type="term" value="P:cell wall organization"/>
    <property type="evidence" value="ECO:0007669"/>
    <property type="project" value="UniProtKB-KW"/>
</dbReference>
<dbReference type="InterPro" id="IPR004101">
    <property type="entry name" value="Mur_ligase_C"/>
</dbReference>
<feature type="domain" description="Mur ligase C-terminal" evidence="16">
    <location>
        <begin position="382"/>
        <end position="522"/>
    </location>
</feature>
<evidence type="ECO:0000256" key="2">
    <source>
        <dbReference type="ARBA" id="ARBA00004752"/>
    </source>
</evidence>
<keyword evidence="10 14" id="KW-0573">Peptidoglycan synthesis</keyword>
<evidence type="ECO:0000256" key="12">
    <source>
        <dbReference type="ARBA" id="ARBA00023316"/>
    </source>
</evidence>
<dbReference type="PANTHER" id="PTHR43445">
    <property type="entry name" value="UDP-N-ACETYLMURAMATE--L-ALANINE LIGASE-RELATED"/>
    <property type="match status" value="1"/>
</dbReference>
<dbReference type="InterPro" id="IPR000713">
    <property type="entry name" value="Mur_ligase_N"/>
</dbReference>
<feature type="binding site" evidence="14">
    <location>
        <begin position="151"/>
        <end position="157"/>
    </location>
    <ligand>
        <name>ATP</name>
        <dbReference type="ChEBI" id="CHEBI:30616"/>
    </ligand>
</feature>
<evidence type="ECO:0000256" key="13">
    <source>
        <dbReference type="ARBA" id="ARBA00047833"/>
    </source>
</evidence>
<dbReference type="UniPathway" id="UPA00219"/>
<keyword evidence="11 14" id="KW-0131">Cell cycle</keyword>
<keyword evidence="5 14" id="KW-0436">Ligase</keyword>
<keyword evidence="6 14" id="KW-0132">Cell division</keyword>
<protein>
    <recommendedName>
        <fullName evidence="3 14">UDP-N-acetylmuramate--L-alanine ligase</fullName>
        <ecNumber evidence="3 14">6.3.2.8</ecNumber>
    </recommendedName>
    <alternativeName>
        <fullName evidence="14">UDP-N-acetylmuramoyl-L-alanine synthetase</fullName>
    </alternativeName>
</protein>
<evidence type="ECO:0000313" key="18">
    <source>
        <dbReference type="EMBL" id="KWZ81967.1"/>
    </source>
</evidence>
<comment type="function">
    <text evidence="14">Cell wall formation.</text>
</comment>
<comment type="caution">
    <text evidence="18">The sequence shown here is derived from an EMBL/GenBank/DDBJ whole genome shotgun (WGS) entry which is preliminary data.</text>
</comment>
<dbReference type="PATRIC" id="fig|1681.53.peg.537"/>
<evidence type="ECO:0000256" key="7">
    <source>
        <dbReference type="ARBA" id="ARBA00022741"/>
    </source>
</evidence>
<dbReference type="GO" id="GO:0051301">
    <property type="term" value="P:cell division"/>
    <property type="evidence" value="ECO:0007669"/>
    <property type="project" value="UniProtKB-KW"/>
</dbReference>
<evidence type="ECO:0000256" key="5">
    <source>
        <dbReference type="ARBA" id="ARBA00022598"/>
    </source>
</evidence>
<keyword evidence="4 14" id="KW-0963">Cytoplasm</keyword>
<dbReference type="EC" id="6.3.2.8" evidence="3 14"/>
<dbReference type="GO" id="GO:0005737">
    <property type="term" value="C:cytoplasm"/>
    <property type="evidence" value="ECO:0007669"/>
    <property type="project" value="UniProtKB-SubCell"/>
</dbReference>
<dbReference type="InterPro" id="IPR050061">
    <property type="entry name" value="MurCDEF_pg_biosynth"/>
</dbReference>
<dbReference type="Pfam" id="PF02875">
    <property type="entry name" value="Mur_ligase_C"/>
    <property type="match status" value="1"/>
</dbReference>
<dbReference type="GO" id="GO:0009252">
    <property type="term" value="P:peptidoglycan biosynthetic process"/>
    <property type="evidence" value="ECO:0007669"/>
    <property type="project" value="UniProtKB-UniRule"/>
</dbReference>
<reference evidence="18 19" key="1">
    <citation type="submission" date="2016-01" db="EMBL/GenBank/DDBJ databases">
        <authorList>
            <person name="Oliw E.H."/>
        </authorList>
    </citation>
    <scope>NUCLEOTIDE SEQUENCE [LARGE SCALE GENOMIC DNA]</scope>
    <source>
        <strain evidence="18 19">MJR8628B</strain>
    </source>
</reference>
<evidence type="ECO:0000259" key="16">
    <source>
        <dbReference type="Pfam" id="PF02875"/>
    </source>
</evidence>
<evidence type="ECO:0000313" key="19">
    <source>
        <dbReference type="Proteomes" id="UP000070092"/>
    </source>
</evidence>
<dbReference type="InterPro" id="IPR036565">
    <property type="entry name" value="Mur-like_cat_sf"/>
</dbReference>
<evidence type="ECO:0000256" key="4">
    <source>
        <dbReference type="ARBA" id="ARBA00022490"/>
    </source>
</evidence>
<evidence type="ECO:0000256" key="10">
    <source>
        <dbReference type="ARBA" id="ARBA00022984"/>
    </source>
</evidence>
<evidence type="ECO:0000256" key="14">
    <source>
        <dbReference type="HAMAP-Rule" id="MF_00046"/>
    </source>
</evidence>
<evidence type="ECO:0000256" key="6">
    <source>
        <dbReference type="ARBA" id="ARBA00022618"/>
    </source>
</evidence>
<dbReference type="PANTHER" id="PTHR43445:SF3">
    <property type="entry name" value="UDP-N-ACETYLMURAMATE--L-ALANINE LIGASE"/>
    <property type="match status" value="1"/>
</dbReference>
<keyword evidence="12 14" id="KW-0961">Cell wall biogenesis/degradation</keyword>
<evidence type="ECO:0000256" key="3">
    <source>
        <dbReference type="ARBA" id="ARBA00012211"/>
    </source>
</evidence>
<dbReference type="Pfam" id="PF01225">
    <property type="entry name" value="Mur_ligase"/>
    <property type="match status" value="1"/>
</dbReference>
<comment type="similarity">
    <text evidence="14">Belongs to the MurCDEF family.</text>
</comment>